<comment type="caution">
    <text evidence="1">The sequence shown here is derived from an EMBL/GenBank/DDBJ whole genome shotgun (WGS) entry which is preliminary data.</text>
</comment>
<dbReference type="Proteomes" id="UP000749311">
    <property type="component" value="Unassembled WGS sequence"/>
</dbReference>
<protein>
    <submittedName>
        <fullName evidence="1">Uncharacterized protein</fullName>
    </submittedName>
</protein>
<proteinExistence type="predicted"/>
<dbReference type="EMBL" id="JAAMOZ010000001">
    <property type="protein sequence ID" value="NIH57588.1"/>
    <property type="molecule type" value="Genomic_DNA"/>
</dbReference>
<keyword evidence="2" id="KW-1185">Reference proteome</keyword>
<dbReference type="RefSeq" id="WP_167167544.1">
    <property type="nucleotide sequence ID" value="NZ_BAAAOO010000007.1"/>
</dbReference>
<reference evidence="1 2" key="1">
    <citation type="submission" date="2020-02" db="EMBL/GenBank/DDBJ databases">
        <title>Sequencing the genomes of 1000 actinobacteria strains.</title>
        <authorList>
            <person name="Klenk H.-P."/>
        </authorList>
    </citation>
    <scope>NUCLEOTIDE SEQUENCE [LARGE SCALE GENOMIC DNA]</scope>
    <source>
        <strain evidence="1 2">DSM 19609</strain>
    </source>
</reference>
<evidence type="ECO:0000313" key="2">
    <source>
        <dbReference type="Proteomes" id="UP000749311"/>
    </source>
</evidence>
<evidence type="ECO:0000313" key="1">
    <source>
        <dbReference type="EMBL" id="NIH57588.1"/>
    </source>
</evidence>
<name>A0ABX0SGS0_9ACTN</name>
<sequence>MAEHAWPLKNKLPADYVQFTKSDLVEFLDLIEDDETPVWIDNYWQIKQQITQRPIELLYISEDGAHFA</sequence>
<accession>A0ABX0SGS0</accession>
<organism evidence="1 2">
    <name type="scientific">Brooklawnia cerclae</name>
    <dbReference type="NCBI Taxonomy" id="349934"/>
    <lineage>
        <taxon>Bacteria</taxon>
        <taxon>Bacillati</taxon>
        <taxon>Actinomycetota</taxon>
        <taxon>Actinomycetes</taxon>
        <taxon>Propionibacteriales</taxon>
        <taxon>Propionibacteriaceae</taxon>
        <taxon>Brooklawnia</taxon>
    </lineage>
</organism>
<gene>
    <name evidence="1" type="ORF">FB473_002233</name>
</gene>